<dbReference type="Proteomes" id="UP001605036">
    <property type="component" value="Unassembled WGS sequence"/>
</dbReference>
<protein>
    <submittedName>
        <fullName evidence="2">Uncharacterized protein</fullName>
    </submittedName>
</protein>
<reference evidence="2 3" key="1">
    <citation type="submission" date="2024-09" db="EMBL/GenBank/DDBJ databases">
        <title>Chromosome-scale assembly of Riccia fluitans.</title>
        <authorList>
            <person name="Paukszto L."/>
            <person name="Sawicki J."/>
            <person name="Karawczyk K."/>
            <person name="Piernik-Szablinska J."/>
            <person name="Szczecinska M."/>
            <person name="Mazdziarz M."/>
        </authorList>
    </citation>
    <scope>NUCLEOTIDE SEQUENCE [LARGE SCALE GENOMIC DNA]</scope>
    <source>
        <strain evidence="2">Rf_01</strain>
        <tissue evidence="2">Aerial parts of the thallus</tissue>
    </source>
</reference>
<evidence type="ECO:0000256" key="1">
    <source>
        <dbReference type="SAM" id="MobiDB-lite"/>
    </source>
</evidence>
<name>A0ABD1YF87_9MARC</name>
<evidence type="ECO:0000313" key="2">
    <source>
        <dbReference type="EMBL" id="KAL2629448.1"/>
    </source>
</evidence>
<proteinExistence type="predicted"/>
<comment type="caution">
    <text evidence="2">The sequence shown here is derived from an EMBL/GenBank/DDBJ whole genome shotgun (WGS) entry which is preliminary data.</text>
</comment>
<keyword evidence="3" id="KW-1185">Reference proteome</keyword>
<accession>A0ABD1YF87</accession>
<feature type="region of interest" description="Disordered" evidence="1">
    <location>
        <begin position="1"/>
        <end position="34"/>
    </location>
</feature>
<dbReference type="AlphaFoldDB" id="A0ABD1YF87"/>
<gene>
    <name evidence="2" type="ORF">R1flu_014134</name>
</gene>
<evidence type="ECO:0000313" key="3">
    <source>
        <dbReference type="Proteomes" id="UP001605036"/>
    </source>
</evidence>
<dbReference type="EMBL" id="JBHFFA010000004">
    <property type="protein sequence ID" value="KAL2629448.1"/>
    <property type="molecule type" value="Genomic_DNA"/>
</dbReference>
<organism evidence="2 3">
    <name type="scientific">Riccia fluitans</name>
    <dbReference type="NCBI Taxonomy" id="41844"/>
    <lineage>
        <taxon>Eukaryota</taxon>
        <taxon>Viridiplantae</taxon>
        <taxon>Streptophyta</taxon>
        <taxon>Embryophyta</taxon>
        <taxon>Marchantiophyta</taxon>
        <taxon>Marchantiopsida</taxon>
        <taxon>Marchantiidae</taxon>
        <taxon>Marchantiales</taxon>
        <taxon>Ricciaceae</taxon>
        <taxon>Riccia</taxon>
    </lineage>
</organism>
<sequence length="89" mass="10053">MPEVPPPPPKKGKGPSQTQEEKTAESTTSGDVYTGLAVRTKGRNVWSVRLTKSVKSIPGHLLEHYELWLKSLQFESWTSERERYAWGLA</sequence>